<organism evidence="7 8">
    <name type="scientific">Kocuria rosea subsp. polaris</name>
    <dbReference type="NCBI Taxonomy" id="136273"/>
    <lineage>
        <taxon>Bacteria</taxon>
        <taxon>Bacillati</taxon>
        <taxon>Actinomycetota</taxon>
        <taxon>Actinomycetes</taxon>
        <taxon>Micrococcales</taxon>
        <taxon>Micrococcaceae</taxon>
        <taxon>Kocuria</taxon>
    </lineage>
</organism>
<feature type="transmembrane region" description="Helical" evidence="6">
    <location>
        <begin position="331"/>
        <end position="351"/>
    </location>
</feature>
<comment type="caution">
    <text evidence="7">The sequence shown here is derived from an EMBL/GenBank/DDBJ whole genome shotgun (WGS) entry which is preliminary data.</text>
</comment>
<dbReference type="AlphaFoldDB" id="A0A0W8I820"/>
<feature type="transmembrane region" description="Helical" evidence="6">
    <location>
        <begin position="282"/>
        <end position="303"/>
    </location>
</feature>
<feature type="transmembrane region" description="Helical" evidence="6">
    <location>
        <begin position="357"/>
        <end position="375"/>
    </location>
</feature>
<feature type="transmembrane region" description="Helical" evidence="6">
    <location>
        <begin position="387"/>
        <end position="404"/>
    </location>
</feature>
<evidence type="ECO:0000256" key="2">
    <source>
        <dbReference type="ARBA" id="ARBA00022475"/>
    </source>
</evidence>
<accession>A0A0W8I820</accession>
<dbReference type="GO" id="GO:0022857">
    <property type="term" value="F:transmembrane transporter activity"/>
    <property type="evidence" value="ECO:0007669"/>
    <property type="project" value="InterPro"/>
</dbReference>
<keyword evidence="4 6" id="KW-1133">Transmembrane helix</keyword>
<evidence type="ECO:0000313" key="7">
    <source>
        <dbReference type="EMBL" id="KUG55461.1"/>
    </source>
</evidence>
<feature type="transmembrane region" description="Helical" evidence="6">
    <location>
        <begin position="154"/>
        <end position="176"/>
    </location>
</feature>
<evidence type="ECO:0000256" key="6">
    <source>
        <dbReference type="SAM" id="Phobius"/>
    </source>
</evidence>
<reference evidence="8" key="1">
    <citation type="submission" date="2015-12" db="EMBL/GenBank/DDBJ databases">
        <authorList>
            <person name="Nair G.R."/>
            <person name="Kaur G."/>
            <person name="Mayilraj S."/>
        </authorList>
    </citation>
    <scope>NUCLEOTIDE SEQUENCE [LARGE SCALE GENOMIC DNA]</scope>
    <source>
        <strain evidence="8">CD08_4</strain>
    </source>
</reference>
<dbReference type="PANTHER" id="PTHR42770">
    <property type="entry name" value="AMINO ACID TRANSPORTER-RELATED"/>
    <property type="match status" value="1"/>
</dbReference>
<dbReference type="InterPro" id="IPR050367">
    <property type="entry name" value="APC_superfamily"/>
</dbReference>
<dbReference type="GO" id="GO:0005886">
    <property type="term" value="C:plasma membrane"/>
    <property type="evidence" value="ECO:0007669"/>
    <property type="project" value="UniProtKB-SubCell"/>
</dbReference>
<dbReference type="Proteomes" id="UP000053512">
    <property type="component" value="Unassembled WGS sequence"/>
</dbReference>
<dbReference type="RefSeq" id="WP_058874721.1">
    <property type="nucleotide sequence ID" value="NZ_LQBK01000033.1"/>
</dbReference>
<keyword evidence="2" id="KW-1003">Cell membrane</keyword>
<dbReference type="Gene3D" id="1.20.1740.10">
    <property type="entry name" value="Amino acid/polyamine transporter I"/>
    <property type="match status" value="1"/>
</dbReference>
<evidence type="ECO:0000256" key="4">
    <source>
        <dbReference type="ARBA" id="ARBA00022989"/>
    </source>
</evidence>
<evidence type="ECO:0000256" key="5">
    <source>
        <dbReference type="ARBA" id="ARBA00023136"/>
    </source>
</evidence>
<feature type="transmembrane region" description="Helical" evidence="6">
    <location>
        <begin position="20"/>
        <end position="41"/>
    </location>
</feature>
<name>A0A0W8I820_KOCRO</name>
<evidence type="ECO:0000256" key="1">
    <source>
        <dbReference type="ARBA" id="ARBA00004651"/>
    </source>
</evidence>
<dbReference type="PANTHER" id="PTHR42770:SF11">
    <property type="entry name" value="INNER MEMBRANE TRANSPORT PROTEIN YBAT"/>
    <property type="match status" value="1"/>
</dbReference>
<comment type="subcellular location">
    <subcellularLocation>
        <location evidence="1">Cell membrane</location>
        <topology evidence="1">Multi-pass membrane protein</topology>
    </subcellularLocation>
</comment>
<sequence length="453" mass="46844">MHNQPTDGPGLKKHVTGPLLFLFILGDVLGAGVYALVGIIAGEVGGVTWAPMLVALLLALLTAASYAELVTKYPRAGGAAVFAHRAFRVPVVSYLVGFCMLTAGVVSASALALAFSGDYLAVFVDVPPAAGAIVFLIAIALLNARGIKESLRANVVMTALEVSGLVLVVVAVAVMLGGGGGDVGRAVRFGEEVDPLLGVLGAALLAYYSFVGFETSANIAEEVRDVTRVYPRALFGSLLAAGAMYVLVGTAASVALPADRLAASSAPLLDVVTATGVPVPGWLFSLLALVAVANGALLTMIMASRLTYGMAVQGLFPAVLGRVLPRRGTPWVAIVATTLAALALTLTGGVAVLAETVVLLLLVVFISTNVAVLVLRREPVEHRHFHAWTPLPVLAVLSCLVLLTQLEAGVWARGGIVLAVGVLLHVVARVRGGRPVRYRTVEEPVAERPAGRR</sequence>
<feature type="transmembrane region" description="Helical" evidence="6">
    <location>
        <begin position="234"/>
        <end position="256"/>
    </location>
</feature>
<feature type="transmembrane region" description="Helical" evidence="6">
    <location>
        <begin position="119"/>
        <end position="142"/>
    </location>
</feature>
<keyword evidence="5 6" id="KW-0472">Membrane</keyword>
<gene>
    <name evidence="7" type="ORF">AVL61_04840</name>
</gene>
<dbReference type="InterPro" id="IPR002293">
    <property type="entry name" value="AA/rel_permease1"/>
</dbReference>
<keyword evidence="3 6" id="KW-0812">Transmembrane</keyword>
<feature type="transmembrane region" description="Helical" evidence="6">
    <location>
        <begin position="410"/>
        <end position="430"/>
    </location>
</feature>
<evidence type="ECO:0000313" key="8">
    <source>
        <dbReference type="Proteomes" id="UP000053512"/>
    </source>
</evidence>
<feature type="transmembrane region" description="Helical" evidence="6">
    <location>
        <begin position="91"/>
        <end position="113"/>
    </location>
</feature>
<dbReference type="EMBL" id="LQBK01000033">
    <property type="protein sequence ID" value="KUG55461.1"/>
    <property type="molecule type" value="Genomic_DNA"/>
</dbReference>
<proteinExistence type="predicted"/>
<dbReference type="OrthoDB" id="4568421at2"/>
<dbReference type="PIRSF" id="PIRSF006060">
    <property type="entry name" value="AA_transporter"/>
    <property type="match status" value="1"/>
</dbReference>
<feature type="transmembrane region" description="Helical" evidence="6">
    <location>
        <begin position="47"/>
        <end position="70"/>
    </location>
</feature>
<dbReference type="Pfam" id="PF13520">
    <property type="entry name" value="AA_permease_2"/>
    <property type="match status" value="1"/>
</dbReference>
<feature type="transmembrane region" description="Helical" evidence="6">
    <location>
        <begin position="196"/>
        <end position="213"/>
    </location>
</feature>
<protein>
    <submittedName>
        <fullName evidence="7">Amino acid permease</fullName>
    </submittedName>
</protein>
<evidence type="ECO:0000256" key="3">
    <source>
        <dbReference type="ARBA" id="ARBA00022692"/>
    </source>
</evidence>